<dbReference type="EMBL" id="MU827781">
    <property type="protein sequence ID" value="KAJ7337326.1"/>
    <property type="molecule type" value="Genomic_DNA"/>
</dbReference>
<gene>
    <name evidence="1" type="ORF">OS493_010188</name>
</gene>
<dbReference type="AlphaFoldDB" id="A0A9X0CHH1"/>
<comment type="caution">
    <text evidence="1">The sequence shown here is derived from an EMBL/GenBank/DDBJ whole genome shotgun (WGS) entry which is preliminary data.</text>
</comment>
<protein>
    <submittedName>
        <fullName evidence="1">Uncharacterized protein</fullName>
    </submittedName>
</protein>
<name>A0A9X0CHH1_9CNID</name>
<evidence type="ECO:0000313" key="2">
    <source>
        <dbReference type="Proteomes" id="UP001163046"/>
    </source>
</evidence>
<evidence type="ECO:0000313" key="1">
    <source>
        <dbReference type="EMBL" id="KAJ7337326.1"/>
    </source>
</evidence>
<organism evidence="1 2">
    <name type="scientific">Desmophyllum pertusum</name>
    <dbReference type="NCBI Taxonomy" id="174260"/>
    <lineage>
        <taxon>Eukaryota</taxon>
        <taxon>Metazoa</taxon>
        <taxon>Cnidaria</taxon>
        <taxon>Anthozoa</taxon>
        <taxon>Hexacorallia</taxon>
        <taxon>Scleractinia</taxon>
        <taxon>Caryophylliina</taxon>
        <taxon>Caryophylliidae</taxon>
        <taxon>Desmophyllum</taxon>
    </lineage>
</organism>
<reference evidence="1" key="1">
    <citation type="submission" date="2023-01" db="EMBL/GenBank/DDBJ databases">
        <title>Genome assembly of the deep-sea coral Lophelia pertusa.</title>
        <authorList>
            <person name="Herrera S."/>
            <person name="Cordes E."/>
        </authorList>
    </citation>
    <scope>NUCLEOTIDE SEQUENCE</scope>
    <source>
        <strain evidence="1">USNM1676648</strain>
        <tissue evidence="1">Polyp</tissue>
    </source>
</reference>
<proteinExistence type="predicted"/>
<dbReference type="Proteomes" id="UP001163046">
    <property type="component" value="Unassembled WGS sequence"/>
</dbReference>
<sequence>MLLSYQTLLLDDNEILYFSPILGFDVYWQRSGRYFEVSRDYNYTIDLKDLCRVDHKWFARISWCCSRFKTPNHTSHKSGRCFKERLEIYLATVFLVWRDCYFDVALAS</sequence>
<keyword evidence="2" id="KW-1185">Reference proteome</keyword>
<accession>A0A9X0CHH1</accession>